<dbReference type="RefSeq" id="WP_013875382.1">
    <property type="nucleotide sequence ID" value="NC_015656.1"/>
</dbReference>
<evidence type="ECO:0000313" key="1">
    <source>
        <dbReference type="EMBL" id="AEH11518.1"/>
    </source>
</evidence>
<accession>F8AXV0</accession>
<name>F8AXV0_9ACTN</name>
<proteinExistence type="predicted"/>
<gene>
    <name evidence="1" type="ordered locus">FsymDg_4257</name>
</gene>
<reference evidence="1 2" key="1">
    <citation type="submission" date="2011-05" db="EMBL/GenBank/DDBJ databases">
        <title>Complete sequence of chromosome of Frankia symbiont of Datisca glomerata.</title>
        <authorList>
            <consortium name="US DOE Joint Genome Institute"/>
            <person name="Lucas S."/>
            <person name="Han J."/>
            <person name="Lapidus A."/>
            <person name="Cheng J.-F."/>
            <person name="Goodwin L."/>
            <person name="Pitluck S."/>
            <person name="Peters L."/>
            <person name="Mikhailova N."/>
            <person name="Chertkov O."/>
            <person name="Teshima H."/>
            <person name="Han C."/>
            <person name="Tapia R."/>
            <person name="Land M."/>
            <person name="Hauser L."/>
            <person name="Kyrpides N."/>
            <person name="Ivanova N."/>
            <person name="Pagani I."/>
            <person name="Berry A."/>
            <person name="Pawlowski K."/>
            <person name="Persson T."/>
            <person name="Vanden Heuvel B."/>
            <person name="Benson D."/>
            <person name="Woyke T."/>
        </authorList>
    </citation>
    <scope>NUCLEOTIDE SEQUENCE [LARGE SCALE GENOMIC DNA]</scope>
    <source>
        <strain evidence="2">4085684</strain>
    </source>
</reference>
<dbReference type="AlphaFoldDB" id="F8AXV0"/>
<organism evidence="1 2">
    <name type="scientific">Candidatus Protofrankia datiscae</name>
    <dbReference type="NCBI Taxonomy" id="2716812"/>
    <lineage>
        <taxon>Bacteria</taxon>
        <taxon>Bacillati</taxon>
        <taxon>Actinomycetota</taxon>
        <taxon>Actinomycetes</taxon>
        <taxon>Frankiales</taxon>
        <taxon>Frankiaceae</taxon>
        <taxon>Protofrankia</taxon>
    </lineage>
</organism>
<dbReference type="Proteomes" id="UP000001549">
    <property type="component" value="Chromosome"/>
</dbReference>
<dbReference type="EMBL" id="CP002801">
    <property type="protein sequence ID" value="AEH11518.1"/>
    <property type="molecule type" value="Genomic_DNA"/>
</dbReference>
<dbReference type="HOGENOM" id="CLU_2879318_0_0_11"/>
<evidence type="ECO:0000313" key="2">
    <source>
        <dbReference type="Proteomes" id="UP000001549"/>
    </source>
</evidence>
<sequence>MVTGYIATPEAVPEVVPELWAGSRPTVATVPDSVVVAPFGVMTAWSPFLTSPIWVSSTFAAIV</sequence>
<keyword evidence="2" id="KW-1185">Reference proteome</keyword>
<protein>
    <submittedName>
        <fullName evidence="1">Uncharacterized protein</fullName>
    </submittedName>
</protein>
<dbReference type="KEGG" id="fsy:FsymDg_4257"/>